<proteinExistence type="predicted"/>
<gene>
    <name evidence="4" type="ORF">DSW25_11255</name>
</gene>
<dbReference type="Gene3D" id="3.30.1450.10">
    <property type="match status" value="1"/>
</dbReference>
<reference evidence="4 5" key="1">
    <citation type="submission" date="2014-01" db="EMBL/GenBank/DDBJ databases">
        <title>Sulfitobacter donghicola JCM 14565 Genome Sequencing.</title>
        <authorList>
            <person name="Lai Q."/>
            <person name="Hong Z."/>
        </authorList>
    </citation>
    <scope>NUCLEOTIDE SEQUENCE [LARGE SCALE GENOMIC DNA]</scope>
    <source>
        <strain evidence="4 5">JCM 14565</strain>
    </source>
</reference>
<dbReference type="AlphaFoldDB" id="A0A073IJ98"/>
<evidence type="ECO:0000313" key="4">
    <source>
        <dbReference type="EMBL" id="KEJ89566.1"/>
    </source>
</evidence>
<evidence type="ECO:0000256" key="1">
    <source>
        <dbReference type="ARBA" id="ARBA00022729"/>
    </source>
</evidence>
<dbReference type="InterPro" id="IPR007450">
    <property type="entry name" value="BamE_dom"/>
</dbReference>
<evidence type="ECO:0000256" key="2">
    <source>
        <dbReference type="ARBA" id="ARBA00023136"/>
    </source>
</evidence>
<comment type="caution">
    <text evidence="4">The sequence shown here is derived from an EMBL/GenBank/DDBJ whole genome shotgun (WGS) entry which is preliminary data.</text>
</comment>
<dbReference type="OrthoDB" id="7203955at2"/>
<dbReference type="STRING" id="1300350.Z948_3137"/>
<dbReference type="InterPro" id="IPR037873">
    <property type="entry name" value="BamE-like"/>
</dbReference>
<dbReference type="Pfam" id="PF04355">
    <property type="entry name" value="BamE"/>
    <property type="match status" value="1"/>
</dbReference>
<dbReference type="RefSeq" id="WP_025060432.1">
    <property type="nucleotide sequence ID" value="NZ_JAMC01000003.1"/>
</dbReference>
<keyword evidence="5" id="KW-1185">Reference proteome</keyword>
<keyword evidence="1" id="KW-0732">Signal</keyword>
<sequence>MGITNYTGVMRRMLLGAVMSGGLVACAPEFANHGYIPPQEDLDQIVVGVDTRASIEESIGVPSTAGVVNDSGFYYVRSRKKTLGPLAPKEIERQVLAISFDSAGVVSNVERFGLERGQVVPLSRRVTTSGVENNGFLRQLLGNLGRFNPTALAG</sequence>
<dbReference type="GO" id="GO:0019867">
    <property type="term" value="C:outer membrane"/>
    <property type="evidence" value="ECO:0007669"/>
    <property type="project" value="InterPro"/>
</dbReference>
<name>A0A073IJ98_9RHOB</name>
<organism evidence="4 5">
    <name type="scientific">Sulfitobacter donghicola DSW-25 = KCTC 12864 = JCM 14565</name>
    <dbReference type="NCBI Taxonomy" id="1300350"/>
    <lineage>
        <taxon>Bacteria</taxon>
        <taxon>Pseudomonadati</taxon>
        <taxon>Pseudomonadota</taxon>
        <taxon>Alphaproteobacteria</taxon>
        <taxon>Rhodobacterales</taxon>
        <taxon>Roseobacteraceae</taxon>
        <taxon>Sulfitobacter</taxon>
    </lineage>
</organism>
<feature type="domain" description="Outer membrane protein assembly factor BamE" evidence="3">
    <location>
        <begin position="34"/>
        <end position="109"/>
    </location>
</feature>
<evidence type="ECO:0000259" key="3">
    <source>
        <dbReference type="Pfam" id="PF04355"/>
    </source>
</evidence>
<accession>A0A073IJ98</accession>
<dbReference type="eggNOG" id="COG2913">
    <property type="taxonomic scope" value="Bacteria"/>
</dbReference>
<keyword evidence="2" id="KW-0472">Membrane</keyword>
<evidence type="ECO:0000313" key="5">
    <source>
        <dbReference type="Proteomes" id="UP000027734"/>
    </source>
</evidence>
<dbReference type="EMBL" id="JAMC01000003">
    <property type="protein sequence ID" value="KEJ89566.1"/>
    <property type="molecule type" value="Genomic_DNA"/>
</dbReference>
<dbReference type="Proteomes" id="UP000027734">
    <property type="component" value="Unassembled WGS sequence"/>
</dbReference>
<protein>
    <recommendedName>
        <fullName evidence="3">Outer membrane protein assembly factor BamE domain-containing protein</fullName>
    </recommendedName>
</protein>